<organism evidence="5 6">
    <name type="scientific">Leptotrombidium deliense</name>
    <dbReference type="NCBI Taxonomy" id="299467"/>
    <lineage>
        <taxon>Eukaryota</taxon>
        <taxon>Metazoa</taxon>
        <taxon>Ecdysozoa</taxon>
        <taxon>Arthropoda</taxon>
        <taxon>Chelicerata</taxon>
        <taxon>Arachnida</taxon>
        <taxon>Acari</taxon>
        <taxon>Acariformes</taxon>
        <taxon>Trombidiformes</taxon>
        <taxon>Prostigmata</taxon>
        <taxon>Anystina</taxon>
        <taxon>Parasitengona</taxon>
        <taxon>Trombiculoidea</taxon>
        <taxon>Trombiculidae</taxon>
        <taxon>Leptotrombidium</taxon>
    </lineage>
</organism>
<dbReference type="Gene3D" id="3.75.10.10">
    <property type="entry name" value="L-arginine/glycine Amidinotransferase, Chain A"/>
    <property type="match status" value="1"/>
</dbReference>
<name>A0A443SW08_9ACAR</name>
<dbReference type="GO" id="GO:0006601">
    <property type="term" value="P:creatine biosynthetic process"/>
    <property type="evidence" value="ECO:0007669"/>
    <property type="project" value="UniProtKB-UniRule"/>
</dbReference>
<dbReference type="OrthoDB" id="7771230at2759"/>
<dbReference type="VEuPathDB" id="VectorBase:LDEU000329"/>
<protein>
    <recommendedName>
        <fullName evidence="4">Glycine amidinotransferase</fullName>
        <ecNumber evidence="4">2.1.4.1</ecNumber>
    </recommendedName>
    <alternativeName>
        <fullName evidence="4">L-arginine:glycine amidinotransferase</fullName>
    </alternativeName>
</protein>
<dbReference type="Proteomes" id="UP000288716">
    <property type="component" value="Unassembled WGS sequence"/>
</dbReference>
<comment type="subunit">
    <text evidence="4">Homodimer.</text>
</comment>
<keyword evidence="4" id="KW-0999">Mitochondrion inner membrane</keyword>
<proteinExistence type="inferred from homology"/>
<comment type="catalytic activity">
    <reaction evidence="4">
        <text>L-arginine + glycine = guanidinoacetate + L-ornithine</text>
        <dbReference type="Rhea" id="RHEA:13201"/>
        <dbReference type="ChEBI" id="CHEBI:32682"/>
        <dbReference type="ChEBI" id="CHEBI:46911"/>
        <dbReference type="ChEBI" id="CHEBI:57305"/>
        <dbReference type="ChEBI" id="CHEBI:57742"/>
        <dbReference type="EC" id="2.1.4.1"/>
    </reaction>
</comment>
<keyword evidence="6" id="KW-1185">Reference proteome</keyword>
<gene>
    <name evidence="5" type="ORF">B4U80_12757</name>
</gene>
<keyword evidence="4" id="KW-0496">Mitochondrion</keyword>
<evidence type="ECO:0000256" key="1">
    <source>
        <dbReference type="ARBA" id="ARBA00004858"/>
    </source>
</evidence>
<comment type="caution">
    <text evidence="5">The sequence shown here is derived from an EMBL/GenBank/DDBJ whole genome shotgun (WGS) entry which is preliminary data.</text>
</comment>
<dbReference type="InterPro" id="IPR033195">
    <property type="entry name" value="AmidinoTrfase"/>
</dbReference>
<comment type="similarity">
    <text evidence="2 4">Belongs to the amidinotransferase family.</text>
</comment>
<keyword evidence="4" id="KW-0472">Membrane</keyword>
<dbReference type="SUPFAM" id="SSF55909">
    <property type="entry name" value="Pentein"/>
    <property type="match status" value="1"/>
</dbReference>
<accession>A0A443SW08</accession>
<dbReference type="EC" id="2.1.4.1" evidence="4"/>
<keyword evidence="3 4" id="KW-0808">Transferase</keyword>
<evidence type="ECO:0000313" key="6">
    <source>
        <dbReference type="Proteomes" id="UP000288716"/>
    </source>
</evidence>
<evidence type="ECO:0000313" key="5">
    <source>
        <dbReference type="EMBL" id="RWS31708.1"/>
    </source>
</evidence>
<dbReference type="STRING" id="299467.A0A443SW08"/>
<comment type="pathway">
    <text evidence="1 4">Amine and polyamine biosynthesis; creatine biosynthesis; creatine from L-arginine and glycine: step 1/2.</text>
</comment>
<dbReference type="PANTHER" id="PTHR10488:SF1">
    <property type="entry name" value="GLYCINE AMIDINOTRANSFERASE, MITOCHONDRIAL"/>
    <property type="match status" value="1"/>
</dbReference>
<dbReference type="EMBL" id="NCKV01000083">
    <property type="protein sequence ID" value="RWS31708.1"/>
    <property type="molecule type" value="Genomic_DNA"/>
</dbReference>
<dbReference type="UniPathway" id="UPA00104">
    <property type="reaction ID" value="UER00579"/>
</dbReference>
<dbReference type="GO" id="GO:0005758">
    <property type="term" value="C:mitochondrial intermembrane space"/>
    <property type="evidence" value="ECO:0007669"/>
    <property type="project" value="TreeGrafter"/>
</dbReference>
<dbReference type="GO" id="GO:0005743">
    <property type="term" value="C:mitochondrial inner membrane"/>
    <property type="evidence" value="ECO:0007669"/>
    <property type="project" value="UniProtKB-SubCell"/>
</dbReference>
<sequence length="444" mass="51794">METPLVNSWTEFGELELVCVGTAKGCSYPDKSPVYTFNLLQDTWYDRYITQPYGERPKCREILAERQLDAFRDLLEGESISVTTVTEFEEDIKEELVRKRSTVRANCQSEDRRISKKKAETIRPSPQKFDHLISTPWFKNYFQFGMACPRDMVITMGNTMLEAASPSKTRYFESNFYRDIIYKYYNADKRVHWKTAPQPSCGDSMFRYYYQDKKKAQTKNGNLYETALAETEVAFEVADMMRVGKDVFYKRSATANIAGFEWLRREFPDLRFHMMHFKDDLSPHMDVNIIPMRPPTSGSDGIVMVTEKNAPLCSQIKLFTDNDWKVVFAPKSATNKKSPVAMCSDMLYMNVLMLSPKCCVIEECEVEFYNQLEDLGFDVITCELRALNEFGGGPHCVTWDIRRDDACKDYFPNQDYEAECHIDYSAFKDTNWYLPKEAERKWKC</sequence>
<evidence type="ECO:0000256" key="2">
    <source>
        <dbReference type="ARBA" id="ARBA00006943"/>
    </source>
</evidence>
<comment type="function">
    <text evidence="4">Catalyzes the biosynthesis of guanidinoacetate, the immediate precursor of creatine. Creatine plays a vital role in energy metabolism in muscle tissues. May play a role in embryonic and central nervous system development.</text>
</comment>
<dbReference type="AlphaFoldDB" id="A0A443SW08"/>
<reference evidence="5 6" key="1">
    <citation type="journal article" date="2018" name="Gigascience">
        <title>Genomes of trombidid mites reveal novel predicted allergens and laterally-transferred genes associated with secondary metabolism.</title>
        <authorList>
            <person name="Dong X."/>
            <person name="Chaisiri K."/>
            <person name="Xia D."/>
            <person name="Armstrong S.D."/>
            <person name="Fang Y."/>
            <person name="Donnelly M.J."/>
            <person name="Kadowaki T."/>
            <person name="McGarry J.W."/>
            <person name="Darby A.C."/>
            <person name="Makepeace B.L."/>
        </authorList>
    </citation>
    <scope>NUCLEOTIDE SEQUENCE [LARGE SCALE GENOMIC DNA]</scope>
    <source>
        <strain evidence="5">UoL-UT</strain>
    </source>
</reference>
<comment type="subcellular location">
    <subcellularLocation>
        <location evidence="4">Mitochondrion inner membrane</location>
    </subcellularLocation>
</comment>
<evidence type="ECO:0000256" key="4">
    <source>
        <dbReference type="RuleBase" id="RU367092"/>
    </source>
</evidence>
<evidence type="ECO:0000256" key="3">
    <source>
        <dbReference type="ARBA" id="ARBA00022679"/>
    </source>
</evidence>
<dbReference type="GO" id="GO:0015068">
    <property type="term" value="F:glycine amidinotransferase activity"/>
    <property type="evidence" value="ECO:0007669"/>
    <property type="project" value="UniProtKB-UniRule"/>
</dbReference>
<dbReference type="PANTHER" id="PTHR10488">
    <property type="entry name" value="GLYCINE AMIDINOTRANSFERASE, MITOCHONDRIAL"/>
    <property type="match status" value="1"/>
</dbReference>